<dbReference type="Pfam" id="PF01648">
    <property type="entry name" value="ACPS"/>
    <property type="match status" value="1"/>
</dbReference>
<keyword evidence="1" id="KW-0808">Transferase</keyword>
<dbReference type="Proteomes" id="UP000321534">
    <property type="component" value="Unassembled WGS sequence"/>
</dbReference>
<accession>A0A512D175</accession>
<evidence type="ECO:0000313" key="3">
    <source>
        <dbReference type="EMBL" id="GEO30020.1"/>
    </source>
</evidence>
<dbReference type="EMBL" id="BJYX01000007">
    <property type="protein sequence ID" value="GEO30020.1"/>
    <property type="molecule type" value="Genomic_DNA"/>
</dbReference>
<dbReference type="OrthoDB" id="190168at2"/>
<proteinExistence type="predicted"/>
<keyword evidence="4" id="KW-1185">Reference proteome</keyword>
<dbReference type="SUPFAM" id="SSF56214">
    <property type="entry name" value="4'-phosphopantetheinyl transferase"/>
    <property type="match status" value="2"/>
</dbReference>
<evidence type="ECO:0000313" key="4">
    <source>
        <dbReference type="Proteomes" id="UP000321534"/>
    </source>
</evidence>
<evidence type="ECO:0000259" key="2">
    <source>
        <dbReference type="Pfam" id="PF01648"/>
    </source>
</evidence>
<organism evidence="3 4">
    <name type="scientific">Terrabacter aerolatus</name>
    <dbReference type="NCBI Taxonomy" id="422442"/>
    <lineage>
        <taxon>Bacteria</taxon>
        <taxon>Bacillati</taxon>
        <taxon>Actinomycetota</taxon>
        <taxon>Actinomycetes</taxon>
        <taxon>Micrococcales</taxon>
        <taxon>Intrasporangiaceae</taxon>
        <taxon>Terrabacter</taxon>
    </lineage>
</organism>
<protein>
    <recommendedName>
        <fullName evidence="2">4'-phosphopantetheinyl transferase domain-containing protein</fullName>
    </recommendedName>
</protein>
<dbReference type="AlphaFoldDB" id="A0A512D175"/>
<dbReference type="InterPro" id="IPR037143">
    <property type="entry name" value="4-PPantetheinyl_Trfase_dom_sf"/>
</dbReference>
<dbReference type="InterPro" id="IPR008278">
    <property type="entry name" value="4-PPantetheinyl_Trfase_dom"/>
</dbReference>
<sequence>MADAVVDLWVRDTAVGSPSRDDTDVLDEHERERLSRLVDVPSARAYAVLHVLARQQVGALLGRPPESLGFDRTCPDCGRQHGRPVLVDEPGVQVSLSRSGSVVALGLSRSGPLGVDVEHVSGAAFPGFGQVALHPSERDGAVDGATAWVRKEACLKALGVGLRVEPASFVTPRAGEPTQVVPGMPSVTVVDVDAPPGCAAAVALGSEVGRFEVHHH</sequence>
<reference evidence="3 4" key="1">
    <citation type="submission" date="2019-07" db="EMBL/GenBank/DDBJ databases">
        <title>Whole genome shotgun sequence of Terrabacter aerolatus NBRC 106305.</title>
        <authorList>
            <person name="Hosoyama A."/>
            <person name="Uohara A."/>
            <person name="Ohji S."/>
            <person name="Ichikawa N."/>
        </authorList>
    </citation>
    <scope>NUCLEOTIDE SEQUENCE [LARGE SCALE GENOMIC DNA]</scope>
    <source>
        <strain evidence="3 4">NBRC 106305</strain>
    </source>
</reference>
<comment type="caution">
    <text evidence="3">The sequence shown here is derived from an EMBL/GenBank/DDBJ whole genome shotgun (WGS) entry which is preliminary data.</text>
</comment>
<dbReference type="GO" id="GO:0008897">
    <property type="term" value="F:holo-[acyl-carrier-protein] synthase activity"/>
    <property type="evidence" value="ECO:0007669"/>
    <property type="project" value="InterPro"/>
</dbReference>
<evidence type="ECO:0000256" key="1">
    <source>
        <dbReference type="ARBA" id="ARBA00022679"/>
    </source>
</evidence>
<dbReference type="GO" id="GO:0000287">
    <property type="term" value="F:magnesium ion binding"/>
    <property type="evidence" value="ECO:0007669"/>
    <property type="project" value="InterPro"/>
</dbReference>
<dbReference type="Gene3D" id="3.90.470.20">
    <property type="entry name" value="4'-phosphopantetheinyl transferase domain"/>
    <property type="match status" value="1"/>
</dbReference>
<feature type="domain" description="4'-phosphopantetheinyl transferase" evidence="2">
    <location>
        <begin position="112"/>
        <end position="169"/>
    </location>
</feature>
<gene>
    <name evidence="3" type="ORF">TAE01_18300</name>
</gene>
<dbReference type="RefSeq" id="WP_147065615.1">
    <property type="nucleotide sequence ID" value="NZ_BAAARO010000026.1"/>
</dbReference>
<name>A0A512D175_9MICO</name>